<keyword evidence="5 8" id="KW-0863">Zinc-finger</keyword>
<reference evidence="11" key="1">
    <citation type="submission" date="1999-09" db="EMBL/GenBank/DDBJ databases">
        <title>Genomic sequence for Arabidopsis thaliana BAC F12M16 from chromosome I.</title>
        <authorList>
            <person name="Kim C."/>
            <person name="Brooks S."/>
            <person name="Buehler E."/>
            <person name="Chao Q."/>
            <person name="Dunn P."/>
            <person name="Khan S."/>
            <person name="Shinn P."/>
            <person name="Altafi H."/>
            <person name="Araujo R."/>
            <person name="Conn L."/>
            <person name="Conway A.B."/>
            <person name="Gonzalez A."/>
            <person name="Hansen N.F."/>
            <person name="Huizar L."/>
            <person name="Kremenetskaia I."/>
            <person name="Lenz C."/>
            <person name="Li J."/>
            <person name="Liu S."/>
            <person name="Luros S."/>
            <person name="Rowley D."/>
            <person name="Schwartz J."/>
            <person name="Toriumi M."/>
            <person name="Vysotskaia V."/>
            <person name="Yu G."/>
            <person name="Davis R.W."/>
            <person name="Federspiel N.A."/>
            <person name="Theologis A."/>
            <person name="Ecker J.R."/>
        </authorList>
    </citation>
    <scope>NUCLEOTIDE SEQUENCE</scope>
</reference>
<name>Q9MAI1_ARATH</name>
<dbReference type="PANTHER" id="PTHR22937:SF222">
    <property type="entry name" value="RING-TYPE E3 UBIQUITIN TRANSFERASE"/>
    <property type="match status" value="1"/>
</dbReference>
<evidence type="ECO:0000256" key="3">
    <source>
        <dbReference type="ARBA" id="ARBA00022679"/>
    </source>
</evidence>
<proteinExistence type="predicted"/>
<feature type="region of interest" description="Disordered" evidence="9">
    <location>
        <begin position="262"/>
        <end position="327"/>
    </location>
</feature>
<evidence type="ECO:0000256" key="6">
    <source>
        <dbReference type="ARBA" id="ARBA00022786"/>
    </source>
</evidence>
<feature type="compositionally biased region" description="Polar residues" evidence="9">
    <location>
        <begin position="310"/>
        <end position="320"/>
    </location>
</feature>
<dbReference type="Gene3D" id="3.30.40.10">
    <property type="entry name" value="Zinc/RING finger domain, C3HC4 (zinc finger)"/>
    <property type="match status" value="1"/>
</dbReference>
<dbReference type="SMART" id="SM00184">
    <property type="entry name" value="RING"/>
    <property type="match status" value="1"/>
</dbReference>
<dbReference type="EMBL" id="AC008007">
    <property type="protein sequence ID" value="AAF69531.1"/>
    <property type="molecule type" value="Genomic_DNA"/>
</dbReference>
<evidence type="ECO:0000256" key="4">
    <source>
        <dbReference type="ARBA" id="ARBA00022723"/>
    </source>
</evidence>
<keyword evidence="3" id="KW-0808">Transferase</keyword>
<dbReference type="AlphaFoldDB" id="Q9MAI1"/>
<dbReference type="Pfam" id="PF13639">
    <property type="entry name" value="zf-RING_2"/>
    <property type="match status" value="1"/>
</dbReference>
<dbReference type="InterPro" id="IPR045191">
    <property type="entry name" value="MBR1/2-like"/>
</dbReference>
<evidence type="ECO:0000256" key="9">
    <source>
        <dbReference type="SAM" id="MobiDB-lite"/>
    </source>
</evidence>
<dbReference type="GO" id="GO:0008270">
    <property type="term" value="F:zinc ion binding"/>
    <property type="evidence" value="ECO:0007669"/>
    <property type="project" value="UniProtKB-KW"/>
</dbReference>
<evidence type="ECO:0000256" key="7">
    <source>
        <dbReference type="ARBA" id="ARBA00022833"/>
    </source>
</evidence>
<reference evidence="11" key="3">
    <citation type="submission" date="2000-10" db="EMBL/GenBank/DDBJ databases">
        <authorList>
            <person name="Chao Q."/>
            <person name="Brooks S."/>
            <person name="Buehler E."/>
            <person name="Johnson-Hopson C."/>
            <person name="Khan S."/>
            <person name="Kim C."/>
            <person name="Shinn P."/>
            <person name="Altafi H."/>
            <person name="Bei B."/>
            <person name="Chin C."/>
            <person name="Chiou J."/>
            <person name="Choi E."/>
            <person name="Conn L."/>
            <person name="Conway A."/>
            <person name="Gonzalez A."/>
            <person name="Hansen N."/>
            <person name="Howing B."/>
            <person name="Koo T."/>
            <person name="Lam B."/>
            <person name="Lee J."/>
            <person name="Lenz C."/>
            <person name="Li J."/>
            <person name="Liu A."/>
            <person name="Liu J."/>
            <person name="Liu S."/>
            <person name="Mukharsky N."/>
            <person name="Nguyen M."/>
            <person name="Palm C."/>
            <person name="Pham P."/>
            <person name="Sakano H."/>
            <person name="Schwartz J."/>
            <person name="Southwick A."/>
            <person name="Thaveri A."/>
            <person name="Toriumi M."/>
            <person name="Vaysberg M."/>
            <person name="Yu G."/>
            <person name="Davis R."/>
            <person name="Federspiel N."/>
            <person name="Theologis A."/>
            <person name="Ecker J."/>
        </authorList>
    </citation>
    <scope>NUCLEOTIDE SEQUENCE</scope>
</reference>
<evidence type="ECO:0000256" key="8">
    <source>
        <dbReference type="PROSITE-ProRule" id="PRU00175"/>
    </source>
</evidence>
<keyword evidence="6" id="KW-0833">Ubl conjugation pathway</keyword>
<comment type="catalytic activity">
    <reaction evidence="1">
        <text>S-ubiquitinyl-[E2 ubiquitin-conjugating enzyme]-L-cysteine + [acceptor protein]-L-lysine = [E2 ubiquitin-conjugating enzyme]-L-cysteine + N(6)-ubiquitinyl-[acceptor protein]-L-lysine.</text>
        <dbReference type="EC" id="2.3.2.27"/>
    </reaction>
</comment>
<protein>
    <recommendedName>
        <fullName evidence="2">RING-type E3 ubiquitin transferase</fullName>
        <ecNumber evidence="2">2.3.2.27</ecNumber>
    </recommendedName>
</protein>
<dbReference type="EC" id="2.3.2.27" evidence="2"/>
<evidence type="ECO:0000313" key="11">
    <source>
        <dbReference type="EMBL" id="AAF69531.1"/>
    </source>
</evidence>
<dbReference type="GO" id="GO:0061630">
    <property type="term" value="F:ubiquitin protein ligase activity"/>
    <property type="evidence" value="ECO:0007669"/>
    <property type="project" value="UniProtKB-EC"/>
</dbReference>
<dbReference type="PANTHER" id="PTHR22937">
    <property type="entry name" value="E3 UBIQUITIN-PROTEIN LIGASE RNF165"/>
    <property type="match status" value="1"/>
</dbReference>
<reference key="2">
    <citation type="journal article" date="2000" name="Nature">
        <title>Sequence and analysis of chromosome 1 of the plant Arabidopsis thaliana.</title>
        <authorList>
            <person name="Theologis A."/>
            <person name="Ecker J.R."/>
            <person name="Palm C.J."/>
            <person name="Federspiel N.A."/>
            <person name="Kaul S."/>
            <person name="White O."/>
            <person name="Alonso J."/>
            <person name="Altafi H."/>
            <person name="Araujo R."/>
            <person name="Bowman C.L."/>
            <person name="Brooks S.Y."/>
            <person name="Buehler E."/>
            <person name="Chan A."/>
            <person name="Chao Q."/>
            <person name="Chen H."/>
            <person name="Cheuk R.F."/>
            <person name="Chin C.W."/>
            <person name="Chung M.K."/>
            <person name="Conn L."/>
            <person name="Conway A.B."/>
            <person name="Conway A.R."/>
            <person name="Creasy T.H."/>
            <person name="Dewar K."/>
            <person name="Dunn P."/>
            <person name="Etgu P."/>
            <person name="Feldblyum T.V."/>
            <person name="Feng J."/>
            <person name="Fong B."/>
            <person name="Fujii C.Y."/>
            <person name="Gill J.E."/>
            <person name="Goldsmith A.D."/>
            <person name="Haas B."/>
            <person name="Hansen N.F."/>
            <person name="Hughes B."/>
            <person name="Huizar L."/>
            <person name="Hunter J.L."/>
            <person name="Jenkins J."/>
            <person name="Johnson-Hopson C."/>
            <person name="Khan S."/>
            <person name="Khaykin E."/>
            <person name="Kim C.J."/>
            <person name="Koo H.L."/>
            <person name="Kremenetskaia I."/>
            <person name="Kurtz D.B."/>
            <person name="Kwan A."/>
            <person name="Lam B."/>
            <person name="Langin-Hooper S."/>
            <person name="Lee A."/>
            <person name="Lee J.M."/>
            <person name="Lenz C.A."/>
            <person name="Li J.H."/>
            <person name="Li Y."/>
            <person name="Lin X."/>
            <person name="Liu S.X."/>
            <person name="Liu Z.A."/>
            <person name="Luros J.S."/>
            <person name="Maiti R."/>
            <person name="Marziali A."/>
            <person name="Militscher J."/>
            <person name="Miranda M."/>
            <person name="Nguyen M."/>
            <person name="Nierman W.C."/>
            <person name="Osborne B.I."/>
            <person name="Pai G."/>
            <person name="Peterson J."/>
            <person name="Pham P.K."/>
            <person name="Rizzo M."/>
            <person name="Rooney T."/>
            <person name="Rowley D."/>
            <person name="Sakano H."/>
            <person name="Salzberg S.L."/>
            <person name="Schwartz J.R."/>
            <person name="Shinn P."/>
            <person name="Southwick A.M."/>
            <person name="Sun H."/>
            <person name="Tallon L.J."/>
            <person name="Tambunga G."/>
            <person name="Toriumi M.J."/>
            <person name="Town C.D."/>
            <person name="Utterback T."/>
            <person name="Van Aken S."/>
            <person name="Vaysberg M."/>
            <person name="Vysotskaia V.S."/>
            <person name="Walker M."/>
            <person name="Wu D."/>
            <person name="Yu G."/>
            <person name="Fraser C.M."/>
            <person name="Venter J.C."/>
            <person name="Davis R.W."/>
        </authorList>
    </citation>
    <scope>NUCLEOTIDE SEQUENCE [LARGE SCALE GENOMIC DNA]</scope>
    <source>
        <strain>cv. Columbia</strain>
    </source>
</reference>
<dbReference type="InterPro" id="IPR013083">
    <property type="entry name" value="Znf_RING/FYVE/PHD"/>
</dbReference>
<evidence type="ECO:0000259" key="10">
    <source>
        <dbReference type="PROSITE" id="PS50089"/>
    </source>
</evidence>
<keyword evidence="7" id="KW-0862">Zinc</keyword>
<dbReference type="PIR" id="F96572">
    <property type="entry name" value="F96572"/>
</dbReference>
<accession>Q9MAI1</accession>
<evidence type="ECO:0000256" key="2">
    <source>
        <dbReference type="ARBA" id="ARBA00012483"/>
    </source>
</evidence>
<sequence>MSLWIELYQRASAASEMGQRNRNVDLEMEQQQSQASLQAEPCILLGSFPQQPDNNNMPAMVAHVPNLEPHSLQDPTYDNSAMFYGLPQYHHHPHQRVPTNFYVPYVAFQAPPGQLPSSSSHGVVGVSPDHEYERNAHFMDHTRGTYKRKNAEGIPGQPQYLSTLAAPFNTPETIAPFGGARNRPGAVTVNTVLPSHAPNNFIQGNYAGHHPFPPPGSMWYDQHHGRSDGSPSFWPTPYMHGSNIFAGSIESSSRNPTSFMYPSQLNPRDHYYSHHHHPAPPPVQGMRGQNATLYPHTASSASYRVPPGSFTPQNTMNSGPLGSEMGSSHMGPVQPTGFRIYQHHQRDDSVPVATLRQHRGGVPRLRVMPDDEVALLEFGDFLGGSGNNHIDHHRDMRLDIEEMSYELGFCLSDLSLGFEQELLALSERIGTVNTGLPEEDVKNHLKTRTCSGINFEKESSSPRTKDLETEPCTICQESFKNEEKIATLDCGHEYHAECLEKWLIVKNVCPICKSEALVMEKRKV</sequence>
<dbReference type="InterPro" id="IPR001841">
    <property type="entry name" value="Znf_RING"/>
</dbReference>
<dbReference type="PROSITE" id="PS50089">
    <property type="entry name" value="ZF_RING_2"/>
    <property type="match status" value="1"/>
</dbReference>
<dbReference type="ExpressionAtlas" id="Q9MAI1">
    <property type="expression patterns" value="baseline and differential"/>
</dbReference>
<feature type="domain" description="RING-type" evidence="10">
    <location>
        <begin position="472"/>
        <end position="513"/>
    </location>
</feature>
<feature type="compositionally biased region" description="Polar residues" evidence="9">
    <location>
        <begin position="287"/>
        <end position="302"/>
    </location>
</feature>
<dbReference type="SUPFAM" id="SSF57850">
    <property type="entry name" value="RING/U-box"/>
    <property type="match status" value="1"/>
</dbReference>
<evidence type="ECO:0000256" key="1">
    <source>
        <dbReference type="ARBA" id="ARBA00000900"/>
    </source>
</evidence>
<organism evidence="11">
    <name type="scientific">Arabidopsis thaliana</name>
    <name type="common">Mouse-ear cress</name>
    <dbReference type="NCBI Taxonomy" id="3702"/>
    <lineage>
        <taxon>Eukaryota</taxon>
        <taxon>Viridiplantae</taxon>
        <taxon>Streptophyta</taxon>
        <taxon>Embryophyta</taxon>
        <taxon>Tracheophyta</taxon>
        <taxon>Spermatophyta</taxon>
        <taxon>Magnoliopsida</taxon>
        <taxon>eudicotyledons</taxon>
        <taxon>Gunneridae</taxon>
        <taxon>Pentapetalae</taxon>
        <taxon>rosids</taxon>
        <taxon>malvids</taxon>
        <taxon>Brassicales</taxon>
        <taxon>Brassicaceae</taxon>
        <taxon>Camelineae</taxon>
        <taxon>Arabidopsis</taxon>
    </lineage>
</organism>
<evidence type="ECO:0000256" key="5">
    <source>
        <dbReference type="ARBA" id="ARBA00022771"/>
    </source>
</evidence>
<keyword evidence="4" id="KW-0479">Metal-binding</keyword>